<name>F3PMW1_9BACE</name>
<protein>
    <submittedName>
        <fullName evidence="1">Uncharacterized protein</fullName>
    </submittedName>
</protein>
<gene>
    <name evidence="1" type="ORF">HMPREF9446_00047</name>
</gene>
<proteinExistence type="predicted"/>
<comment type="caution">
    <text evidence="1">The sequence shown here is derived from an EMBL/GenBank/DDBJ whole genome shotgun (WGS) entry which is preliminary data.</text>
</comment>
<evidence type="ECO:0000313" key="1">
    <source>
        <dbReference type="EMBL" id="EGF59899.1"/>
    </source>
</evidence>
<keyword evidence="2" id="KW-1185">Reference proteome</keyword>
<reference evidence="1 2" key="1">
    <citation type="submission" date="2011-02" db="EMBL/GenBank/DDBJ databases">
        <authorList>
            <person name="Weinstock G."/>
            <person name="Sodergren E."/>
            <person name="Clifton S."/>
            <person name="Fulton L."/>
            <person name="Fulton B."/>
            <person name="Courtney L."/>
            <person name="Fronick C."/>
            <person name="Harrison M."/>
            <person name="Strong C."/>
            <person name="Farmer C."/>
            <person name="Delahaunty K."/>
            <person name="Markovic C."/>
            <person name="Hall O."/>
            <person name="Minx P."/>
            <person name="Tomlinson C."/>
            <person name="Mitreva M."/>
            <person name="Hou S."/>
            <person name="Chen J."/>
            <person name="Wollam A."/>
            <person name="Pepin K.H."/>
            <person name="Johnson M."/>
            <person name="Bhonagiri V."/>
            <person name="Zhang X."/>
            <person name="Suruliraj S."/>
            <person name="Warren W."/>
            <person name="Chinwalla A."/>
            <person name="Mardis E.R."/>
            <person name="Wilson R.K."/>
        </authorList>
    </citation>
    <scope>NUCLEOTIDE SEQUENCE [LARGE SCALE GENOMIC DNA]</scope>
    <source>
        <strain evidence="1 2">YIT 12057</strain>
    </source>
</reference>
<evidence type="ECO:0000313" key="2">
    <source>
        <dbReference type="Proteomes" id="UP000003416"/>
    </source>
</evidence>
<dbReference type="EMBL" id="AFBN01000003">
    <property type="protein sequence ID" value="EGF59899.1"/>
    <property type="molecule type" value="Genomic_DNA"/>
</dbReference>
<dbReference type="HOGENOM" id="CLU_2894516_0_0_10"/>
<sequence>MYIAFLMQTYLFLQGCLNEQQPAYSVVSSSAEVRKRKATIKSFHHREKIIPPRWNDFSSVVE</sequence>
<accession>F3PMW1</accession>
<dbReference type="AlphaFoldDB" id="F3PMW1"/>
<organism evidence="1 2">
    <name type="scientific">Bacteroides fluxus YIT 12057</name>
    <dbReference type="NCBI Taxonomy" id="763034"/>
    <lineage>
        <taxon>Bacteria</taxon>
        <taxon>Pseudomonadati</taxon>
        <taxon>Bacteroidota</taxon>
        <taxon>Bacteroidia</taxon>
        <taxon>Bacteroidales</taxon>
        <taxon>Bacteroidaceae</taxon>
        <taxon>Bacteroides</taxon>
    </lineage>
</organism>
<dbReference type="Proteomes" id="UP000003416">
    <property type="component" value="Unassembled WGS sequence"/>
</dbReference>